<gene>
    <name evidence="2" type="ORF">DA075_00390</name>
</gene>
<feature type="compositionally biased region" description="Low complexity" evidence="1">
    <location>
        <begin position="136"/>
        <end position="159"/>
    </location>
</feature>
<dbReference type="AlphaFoldDB" id="A0A2R4WDE8"/>
<organism evidence="2 3">
    <name type="scientific">Methylobacterium currus</name>
    <dbReference type="NCBI Taxonomy" id="2051553"/>
    <lineage>
        <taxon>Bacteria</taxon>
        <taxon>Pseudomonadati</taxon>
        <taxon>Pseudomonadota</taxon>
        <taxon>Alphaproteobacteria</taxon>
        <taxon>Hyphomicrobiales</taxon>
        <taxon>Methylobacteriaceae</taxon>
        <taxon>Methylobacterium</taxon>
    </lineage>
</organism>
<dbReference type="OrthoDB" id="8004409at2"/>
<dbReference type="RefSeq" id="WP_099951507.1">
    <property type="nucleotide sequence ID" value="NZ_CP028843.1"/>
</dbReference>
<reference evidence="2 3" key="1">
    <citation type="submission" date="2018-04" db="EMBL/GenBank/DDBJ databases">
        <title>Methylobacterium sp. PR1016A genome.</title>
        <authorList>
            <person name="Park W."/>
        </authorList>
    </citation>
    <scope>NUCLEOTIDE SEQUENCE [LARGE SCALE GENOMIC DNA]</scope>
    <source>
        <strain evidence="2 3">PR1016A</strain>
    </source>
</reference>
<protein>
    <submittedName>
        <fullName evidence="2">Uncharacterized protein</fullName>
    </submittedName>
</protein>
<evidence type="ECO:0000256" key="1">
    <source>
        <dbReference type="SAM" id="MobiDB-lite"/>
    </source>
</evidence>
<feature type="compositionally biased region" description="Low complexity" evidence="1">
    <location>
        <begin position="1"/>
        <end position="11"/>
    </location>
</feature>
<dbReference type="KEGG" id="mee:DA075_00390"/>
<dbReference type="Proteomes" id="UP000244755">
    <property type="component" value="Chromosome 1"/>
</dbReference>
<sequence>MTTVSASSAAAQPISQPRVEKAGGPKQRLLDQISAQQQAGSLGDTDASALTSAVQDIDQAISGTSGTRGGTRLDPAQARSRMDDLIGAEVTKGALTSDQATTLKSLLSSQKGGGRDGDRGGVGGAGGPPPGPPPSGGADTAGSTDTASATTDASDLLASFLKQVQDSQAQTQASGYGASGSGSTTKGSQAAVFDFRV</sequence>
<feature type="compositionally biased region" description="Low complexity" evidence="1">
    <location>
        <begin position="167"/>
        <end position="191"/>
    </location>
</feature>
<evidence type="ECO:0000313" key="3">
    <source>
        <dbReference type="Proteomes" id="UP000244755"/>
    </source>
</evidence>
<accession>A0A2R4WDE8</accession>
<feature type="region of interest" description="Disordered" evidence="1">
    <location>
        <begin position="59"/>
        <end position="197"/>
    </location>
</feature>
<evidence type="ECO:0000313" key="2">
    <source>
        <dbReference type="EMBL" id="AWB19582.1"/>
    </source>
</evidence>
<proteinExistence type="predicted"/>
<keyword evidence="3" id="KW-1185">Reference proteome</keyword>
<name>A0A2R4WDE8_9HYPH</name>
<dbReference type="EMBL" id="CP028843">
    <property type="protein sequence ID" value="AWB19582.1"/>
    <property type="molecule type" value="Genomic_DNA"/>
</dbReference>
<feature type="region of interest" description="Disordered" evidence="1">
    <location>
        <begin position="1"/>
        <end position="28"/>
    </location>
</feature>
<feature type="compositionally biased region" description="Polar residues" evidence="1">
    <location>
        <begin position="94"/>
        <end position="110"/>
    </location>
</feature>